<evidence type="ECO:0000313" key="4">
    <source>
        <dbReference type="Proteomes" id="UP000541558"/>
    </source>
</evidence>
<dbReference type="GO" id="GO:0005524">
    <property type="term" value="F:ATP binding"/>
    <property type="evidence" value="ECO:0007669"/>
    <property type="project" value="UniProtKB-KW"/>
</dbReference>
<dbReference type="PANTHER" id="PTHR10492">
    <property type="match status" value="1"/>
</dbReference>
<comment type="cofactor">
    <cofactor evidence="1">
        <name>Mg(2+)</name>
        <dbReference type="ChEBI" id="CHEBI:18420"/>
    </cofactor>
</comment>
<keyword evidence="1" id="KW-0547">Nucleotide-binding</keyword>
<sequence>METTHQFPETTGGPSNVSIQGKVYHRCIEFQKRGLPHVHILIRYRIPCNTPALIDSVISACLPEDPGDRELIKKFMIHRHPKPDQPASKYCQREGSDGSRKCRFHYPQTLQPTTTIDAEGRVHYMRLHEEDRMVVPYCLPLIRQFKCHINMEVAGTSHLFQYLFKYIHNGPDRARYRVTDPNANPDAVNEIEDFWNARYLSAGEAAWRILGFHITMKDPAVTSLPVHLTNNRANLRYHRRTDDGSLSRLERYFLRPHGSFQKDGIEISFDSLTYTDYFSTFRLAPFDPTKVDDPRYYREAPNAVNASQMHVILRAPSNPHISRIQTVRPTQGDIYYLRMILMNRPARSFEDARTTQETLFPTHQECAIAMGLFAEGSEALFAIAEAVTGLRTPRELRVLFIHLLIHNCVPAPLQIWEQFQDQLCFDFVVRNNGSDELGSDAALAEIGLYLSEYGKSLEDYGLPQPTCRMAELTHEMQRWAGREEELALYADHLTSMFNAEQRALYDSVLDAALNKRPLRVFVDGAAGTGKTTVIKALCSKLRSVKRIVLATATSASAAQLYDGGRTTHSTFKVPVNERNEMLETPISPNDARAEVIDEASLIVWDEAPMANRAVLSCVNDVLCNVSRTNTPFGGKAVVLLGDFRQTCPVIRDFFTHALIRPIRNAADPEFAHFVNTIGNGGGPNIPLDGLTIVHTTEEVVDFVFPPDILDKPHTCALRAILAPTNRQADAYNAIVLERLHSQSQTYYAADSLKEVDDTDLPPPEGVLDYPLHSLTLAHVVLKFLADQYHRANADFPSLIAASFAYHRDGVSALLLFDSELESAYRRAHDDSFSLHSTNISFRGFPVSFSHASGLALFNRAALRRAFLFARDCVFDCAYN</sequence>
<reference evidence="3 4" key="1">
    <citation type="journal article" date="2020" name="ISME J.">
        <title>Uncovering the hidden diversity of litter-decomposition mechanisms in mushroom-forming fungi.</title>
        <authorList>
            <person name="Floudas D."/>
            <person name="Bentzer J."/>
            <person name="Ahren D."/>
            <person name="Johansson T."/>
            <person name="Persson P."/>
            <person name="Tunlid A."/>
        </authorList>
    </citation>
    <scope>NUCLEOTIDE SEQUENCE [LARGE SCALE GENOMIC DNA]</scope>
    <source>
        <strain evidence="3 4">CBS 175.51</strain>
    </source>
</reference>
<protein>
    <recommendedName>
        <fullName evidence="1">ATP-dependent DNA helicase</fullName>
        <ecNumber evidence="1">5.6.2.3</ecNumber>
    </recommendedName>
</protein>
<dbReference type="InterPro" id="IPR010285">
    <property type="entry name" value="DNA_helicase_pif1-like_DEAD"/>
</dbReference>
<evidence type="ECO:0000313" key="3">
    <source>
        <dbReference type="EMBL" id="KAF5335688.1"/>
    </source>
</evidence>
<dbReference type="GO" id="GO:0006310">
    <property type="term" value="P:DNA recombination"/>
    <property type="evidence" value="ECO:0007669"/>
    <property type="project" value="UniProtKB-KW"/>
</dbReference>
<keyword evidence="1" id="KW-0347">Helicase</keyword>
<keyword evidence="1" id="KW-0234">DNA repair</keyword>
<comment type="catalytic activity">
    <reaction evidence="1">
        <text>ATP + H2O = ADP + phosphate + H(+)</text>
        <dbReference type="Rhea" id="RHEA:13065"/>
        <dbReference type="ChEBI" id="CHEBI:15377"/>
        <dbReference type="ChEBI" id="CHEBI:15378"/>
        <dbReference type="ChEBI" id="CHEBI:30616"/>
        <dbReference type="ChEBI" id="CHEBI:43474"/>
        <dbReference type="ChEBI" id="CHEBI:456216"/>
        <dbReference type="EC" id="5.6.2.3"/>
    </reaction>
</comment>
<dbReference type="InterPro" id="IPR027417">
    <property type="entry name" value="P-loop_NTPase"/>
</dbReference>
<evidence type="ECO:0000259" key="2">
    <source>
        <dbReference type="Pfam" id="PF05970"/>
    </source>
</evidence>
<dbReference type="AlphaFoldDB" id="A0A8H5C664"/>
<comment type="similarity">
    <text evidence="1">Belongs to the helicase family.</text>
</comment>
<evidence type="ECO:0000256" key="1">
    <source>
        <dbReference type="RuleBase" id="RU363044"/>
    </source>
</evidence>
<keyword evidence="4" id="KW-1185">Reference proteome</keyword>
<organism evidence="3 4">
    <name type="scientific">Ephemerocybe angulata</name>
    <dbReference type="NCBI Taxonomy" id="980116"/>
    <lineage>
        <taxon>Eukaryota</taxon>
        <taxon>Fungi</taxon>
        <taxon>Dikarya</taxon>
        <taxon>Basidiomycota</taxon>
        <taxon>Agaricomycotina</taxon>
        <taxon>Agaricomycetes</taxon>
        <taxon>Agaricomycetidae</taxon>
        <taxon>Agaricales</taxon>
        <taxon>Agaricineae</taxon>
        <taxon>Psathyrellaceae</taxon>
        <taxon>Ephemerocybe</taxon>
    </lineage>
</organism>
<dbReference type="GO" id="GO:0000723">
    <property type="term" value="P:telomere maintenance"/>
    <property type="evidence" value="ECO:0007669"/>
    <property type="project" value="InterPro"/>
</dbReference>
<dbReference type="Pfam" id="PF05970">
    <property type="entry name" value="PIF1"/>
    <property type="match status" value="1"/>
</dbReference>
<dbReference type="Gene3D" id="3.40.50.300">
    <property type="entry name" value="P-loop containing nucleotide triphosphate hydrolases"/>
    <property type="match status" value="1"/>
</dbReference>
<comment type="caution">
    <text evidence="3">The sequence shown here is derived from an EMBL/GenBank/DDBJ whole genome shotgun (WGS) entry which is preliminary data.</text>
</comment>
<keyword evidence="1" id="KW-0378">Hydrolase</keyword>
<dbReference type="EC" id="5.6.2.3" evidence="1"/>
<name>A0A8H5C664_9AGAR</name>
<keyword evidence="1" id="KW-0233">DNA recombination</keyword>
<keyword evidence="1" id="KW-0227">DNA damage</keyword>
<feature type="domain" description="DNA helicase Pif1-like DEAD-box helicase" evidence="2">
    <location>
        <begin position="497"/>
        <end position="652"/>
    </location>
</feature>
<gene>
    <name evidence="3" type="ORF">D9611_009568</name>
</gene>
<dbReference type="GO" id="GO:0006281">
    <property type="term" value="P:DNA repair"/>
    <property type="evidence" value="ECO:0007669"/>
    <property type="project" value="UniProtKB-KW"/>
</dbReference>
<accession>A0A8H5C664</accession>
<dbReference type="Proteomes" id="UP000541558">
    <property type="component" value="Unassembled WGS sequence"/>
</dbReference>
<dbReference type="SUPFAM" id="SSF52540">
    <property type="entry name" value="P-loop containing nucleoside triphosphate hydrolases"/>
    <property type="match status" value="1"/>
</dbReference>
<dbReference type="OrthoDB" id="3366231at2759"/>
<dbReference type="EMBL" id="JAACJK010000060">
    <property type="protein sequence ID" value="KAF5335688.1"/>
    <property type="molecule type" value="Genomic_DNA"/>
</dbReference>
<proteinExistence type="inferred from homology"/>
<dbReference type="GO" id="GO:0016787">
    <property type="term" value="F:hydrolase activity"/>
    <property type="evidence" value="ECO:0007669"/>
    <property type="project" value="UniProtKB-KW"/>
</dbReference>
<keyword evidence="1" id="KW-0067">ATP-binding</keyword>
<dbReference type="GO" id="GO:0043139">
    <property type="term" value="F:5'-3' DNA helicase activity"/>
    <property type="evidence" value="ECO:0007669"/>
    <property type="project" value="UniProtKB-EC"/>
</dbReference>